<dbReference type="SUPFAM" id="SSF51338">
    <property type="entry name" value="Composite domain of metallo-dependent hydrolases"/>
    <property type="match status" value="1"/>
</dbReference>
<dbReference type="PANTHER" id="PTHR43135">
    <property type="entry name" value="ALPHA-D-RIBOSE 1-METHYLPHOSPHONATE 5-TRIPHOSPHATE DIPHOSPHATASE"/>
    <property type="match status" value="1"/>
</dbReference>
<organism evidence="2 3">
    <name type="scientific">Cylindrodendrum hubeiense</name>
    <dbReference type="NCBI Taxonomy" id="595255"/>
    <lineage>
        <taxon>Eukaryota</taxon>
        <taxon>Fungi</taxon>
        <taxon>Dikarya</taxon>
        <taxon>Ascomycota</taxon>
        <taxon>Pezizomycotina</taxon>
        <taxon>Sordariomycetes</taxon>
        <taxon>Hypocreomycetidae</taxon>
        <taxon>Hypocreales</taxon>
        <taxon>Nectriaceae</taxon>
        <taxon>Cylindrodendrum</taxon>
    </lineage>
</organism>
<dbReference type="Gene3D" id="1.20.58.520">
    <property type="entry name" value="Amidohydrolase"/>
    <property type="match status" value="1"/>
</dbReference>
<dbReference type="Gene3D" id="2.30.40.10">
    <property type="entry name" value="Urease, subunit C, domain 1"/>
    <property type="match status" value="1"/>
</dbReference>
<proteinExistence type="predicted"/>
<feature type="domain" description="Amidohydrolase-related" evidence="1">
    <location>
        <begin position="66"/>
        <end position="358"/>
    </location>
</feature>
<dbReference type="EMBL" id="JAANBB010000038">
    <property type="protein sequence ID" value="KAF7553978.1"/>
    <property type="molecule type" value="Genomic_DNA"/>
</dbReference>
<dbReference type="Pfam" id="PF01979">
    <property type="entry name" value="Amidohydro_1"/>
    <property type="match status" value="1"/>
</dbReference>
<dbReference type="InterPro" id="IPR051781">
    <property type="entry name" value="Metallo-dep_Hydrolase"/>
</dbReference>
<sequence>MTVFSIKNVGVFNGEAIERPTELYFQGSPGNILDNDLGTAGTIDGTNCTLIPGLIDAKIDGDASTAMLPKFATFGVTTLIDSSSGTAESSAMREASARNAAMPSYLASGSPVGSGGSDSDAFKKFPYRSIRQISTPAEAESFVATHSTGPVRSDFIKVIAEDPGLDDDTLVALVEAAHRRGMLAVAHASQTSAYRRVMEAGFDVVTPAPITGALDSDVVRGFAEKKIAVIPTLYFLRHIMRMGKIDEHNFSFAVDAVRILHQAGVPICAGTSANDEEGFTVGFGDALHEELKLLVEAGLSNKEVLQAATSVPSEVFRLHDRGTLKPGTRADLVLVEGNPLEDIAASLRIVKVWIHGVEVGNGEQSEGEDNGE</sequence>
<keyword evidence="3" id="KW-1185">Reference proteome</keyword>
<evidence type="ECO:0000313" key="3">
    <source>
        <dbReference type="Proteomes" id="UP000722485"/>
    </source>
</evidence>
<dbReference type="InterPro" id="IPR011059">
    <property type="entry name" value="Metal-dep_hydrolase_composite"/>
</dbReference>
<name>A0A9P5HCU2_9HYPO</name>
<dbReference type="Gene3D" id="3.30.110.90">
    <property type="entry name" value="Amidohydrolase"/>
    <property type="match status" value="1"/>
</dbReference>
<evidence type="ECO:0000313" key="2">
    <source>
        <dbReference type="EMBL" id="KAF7553978.1"/>
    </source>
</evidence>
<dbReference type="GO" id="GO:0016810">
    <property type="term" value="F:hydrolase activity, acting on carbon-nitrogen (but not peptide) bonds"/>
    <property type="evidence" value="ECO:0007669"/>
    <property type="project" value="InterPro"/>
</dbReference>
<dbReference type="InterPro" id="IPR032466">
    <property type="entry name" value="Metal_Hydrolase"/>
</dbReference>
<evidence type="ECO:0000259" key="1">
    <source>
        <dbReference type="Pfam" id="PF01979"/>
    </source>
</evidence>
<dbReference type="Gene3D" id="3.40.50.10910">
    <property type="entry name" value="Amidohydrolase"/>
    <property type="match status" value="1"/>
</dbReference>
<comment type="caution">
    <text evidence="2">The sequence shown here is derived from an EMBL/GenBank/DDBJ whole genome shotgun (WGS) entry which is preliminary data.</text>
</comment>
<dbReference type="Proteomes" id="UP000722485">
    <property type="component" value="Unassembled WGS sequence"/>
</dbReference>
<dbReference type="AlphaFoldDB" id="A0A9P5HCU2"/>
<protein>
    <recommendedName>
        <fullName evidence="1">Amidohydrolase-related domain-containing protein</fullName>
    </recommendedName>
</protein>
<gene>
    <name evidence="2" type="ORF">G7Z17_g3248</name>
</gene>
<accession>A0A9P5HCU2</accession>
<reference evidence="2" key="1">
    <citation type="submission" date="2020-03" db="EMBL/GenBank/DDBJ databases">
        <title>Draft Genome Sequence of Cylindrodendrum hubeiense.</title>
        <authorList>
            <person name="Buettner E."/>
            <person name="Kellner H."/>
        </authorList>
    </citation>
    <scope>NUCLEOTIDE SEQUENCE</scope>
    <source>
        <strain evidence="2">IHI 201604</strain>
    </source>
</reference>
<dbReference type="PANTHER" id="PTHR43135:SF3">
    <property type="entry name" value="ALPHA-D-RIBOSE 1-METHYLPHOSPHONATE 5-TRIPHOSPHATE DIPHOSPHATASE"/>
    <property type="match status" value="1"/>
</dbReference>
<dbReference type="SUPFAM" id="SSF51556">
    <property type="entry name" value="Metallo-dependent hydrolases"/>
    <property type="match status" value="1"/>
</dbReference>
<dbReference type="InterPro" id="IPR006680">
    <property type="entry name" value="Amidohydro-rel"/>
</dbReference>
<dbReference type="OrthoDB" id="194468at2759"/>